<sequence length="228" mass="25419">MAYTRKIMAFFGFMDFLLLGIAIVSIVFSIVWREPDTLRNLELSTQHLNEGLIMGVILLVSWVVSVGALLSPNNSIKGFVLFNWTLALDAIVVLIVGTTLWFYTLMVRDNYLAVWEVQSTETRVAIQDLFSCCGYFEPNDTTVALGGFCANETFVTSLFNASDTTQNACVTSITGHAEPMLNQIFTYVYGFMAVVGGLFLASLCVIKTRQEKERFRRIDVKRGGVGFV</sequence>
<keyword evidence="3" id="KW-1185">Reference proteome</keyword>
<dbReference type="GeneID" id="63826608"/>
<feature type="transmembrane region" description="Helical" evidence="1">
    <location>
        <begin position="184"/>
        <end position="206"/>
    </location>
</feature>
<keyword evidence="1" id="KW-0812">Transmembrane</keyword>
<gene>
    <name evidence="2" type="ORF">LAESUDRAFT_729119</name>
</gene>
<proteinExistence type="predicted"/>
<protein>
    <submittedName>
        <fullName evidence="2">Tetraspanin</fullName>
    </submittedName>
</protein>
<dbReference type="AlphaFoldDB" id="A0A165CVV6"/>
<feature type="transmembrane region" description="Helical" evidence="1">
    <location>
        <begin position="7"/>
        <end position="32"/>
    </location>
</feature>
<evidence type="ECO:0000313" key="3">
    <source>
        <dbReference type="Proteomes" id="UP000076871"/>
    </source>
</evidence>
<organism evidence="2 3">
    <name type="scientific">Laetiporus sulphureus 93-53</name>
    <dbReference type="NCBI Taxonomy" id="1314785"/>
    <lineage>
        <taxon>Eukaryota</taxon>
        <taxon>Fungi</taxon>
        <taxon>Dikarya</taxon>
        <taxon>Basidiomycota</taxon>
        <taxon>Agaricomycotina</taxon>
        <taxon>Agaricomycetes</taxon>
        <taxon>Polyporales</taxon>
        <taxon>Laetiporus</taxon>
    </lineage>
</organism>
<dbReference type="Proteomes" id="UP000076871">
    <property type="component" value="Unassembled WGS sequence"/>
</dbReference>
<name>A0A165CVV6_9APHY</name>
<reference evidence="2 3" key="1">
    <citation type="journal article" date="2016" name="Mol. Biol. Evol.">
        <title>Comparative Genomics of Early-Diverging Mushroom-Forming Fungi Provides Insights into the Origins of Lignocellulose Decay Capabilities.</title>
        <authorList>
            <person name="Nagy L.G."/>
            <person name="Riley R."/>
            <person name="Tritt A."/>
            <person name="Adam C."/>
            <person name="Daum C."/>
            <person name="Floudas D."/>
            <person name="Sun H."/>
            <person name="Yadav J.S."/>
            <person name="Pangilinan J."/>
            <person name="Larsson K.H."/>
            <person name="Matsuura K."/>
            <person name="Barry K."/>
            <person name="Labutti K."/>
            <person name="Kuo R."/>
            <person name="Ohm R.A."/>
            <person name="Bhattacharya S.S."/>
            <person name="Shirouzu T."/>
            <person name="Yoshinaga Y."/>
            <person name="Martin F.M."/>
            <person name="Grigoriev I.V."/>
            <person name="Hibbett D.S."/>
        </authorList>
    </citation>
    <scope>NUCLEOTIDE SEQUENCE [LARGE SCALE GENOMIC DNA]</scope>
    <source>
        <strain evidence="2 3">93-53</strain>
    </source>
</reference>
<dbReference type="EMBL" id="KV427643">
    <property type="protein sequence ID" value="KZT03532.1"/>
    <property type="molecule type" value="Genomic_DNA"/>
</dbReference>
<dbReference type="OrthoDB" id="2279611at2759"/>
<keyword evidence="1" id="KW-0472">Membrane</keyword>
<accession>A0A165CVV6</accession>
<dbReference type="RefSeq" id="XP_040761272.1">
    <property type="nucleotide sequence ID" value="XM_040909579.1"/>
</dbReference>
<evidence type="ECO:0000256" key="1">
    <source>
        <dbReference type="SAM" id="Phobius"/>
    </source>
</evidence>
<dbReference type="InParanoid" id="A0A165CVV6"/>
<feature type="transmembrane region" description="Helical" evidence="1">
    <location>
        <begin position="82"/>
        <end position="103"/>
    </location>
</feature>
<keyword evidence="1" id="KW-1133">Transmembrane helix</keyword>
<evidence type="ECO:0000313" key="2">
    <source>
        <dbReference type="EMBL" id="KZT03532.1"/>
    </source>
</evidence>
<feature type="transmembrane region" description="Helical" evidence="1">
    <location>
        <begin position="52"/>
        <end position="70"/>
    </location>
</feature>
<dbReference type="STRING" id="1314785.A0A165CVV6"/>